<dbReference type="InterPro" id="IPR040521">
    <property type="entry name" value="KDZ"/>
</dbReference>
<dbReference type="Pfam" id="PF18758">
    <property type="entry name" value="KDZ"/>
    <property type="match status" value="1"/>
</dbReference>
<reference evidence="3 4" key="1">
    <citation type="submission" date="2024-02" db="EMBL/GenBank/DDBJ databases">
        <title>A draft genome for the cacao thread blight pathogen Marasmius crinis-equi.</title>
        <authorList>
            <person name="Cohen S.P."/>
            <person name="Baruah I.K."/>
            <person name="Amoako-Attah I."/>
            <person name="Bukari Y."/>
            <person name="Meinhardt L.W."/>
            <person name="Bailey B.A."/>
        </authorList>
    </citation>
    <scope>NUCLEOTIDE SEQUENCE [LARGE SCALE GENOMIC DNA]</scope>
    <source>
        <strain evidence="3 4">GH-76</strain>
    </source>
</reference>
<keyword evidence="4" id="KW-1185">Reference proteome</keyword>
<proteinExistence type="predicted"/>
<feature type="compositionally biased region" description="Basic and acidic residues" evidence="1">
    <location>
        <begin position="134"/>
        <end position="148"/>
    </location>
</feature>
<evidence type="ECO:0000313" key="3">
    <source>
        <dbReference type="EMBL" id="KAL0563258.1"/>
    </source>
</evidence>
<dbReference type="EMBL" id="JBAHYK010003726">
    <property type="protein sequence ID" value="KAL0563258.1"/>
    <property type="molecule type" value="Genomic_DNA"/>
</dbReference>
<evidence type="ECO:0000313" key="4">
    <source>
        <dbReference type="Proteomes" id="UP001465976"/>
    </source>
</evidence>
<dbReference type="Proteomes" id="UP001465976">
    <property type="component" value="Unassembled WGS sequence"/>
</dbReference>
<gene>
    <name evidence="3" type="ORF">V5O48_018815</name>
</gene>
<evidence type="ECO:0000259" key="2">
    <source>
        <dbReference type="Pfam" id="PF18803"/>
    </source>
</evidence>
<sequence length="275" mass="30989">MCQHSSVVGDSWQQLMRYRLYPGSVDTPATTFTFQCLTLFHNLTLQGKVTVYDFYHRLETLTDAVGLTIIKDRYDTFIWVICQWRFLKLLKRAGIGNVEKPDLDDLEPGSLAIQCPSCPTPGVNMSKTLDSIPPEERRRHVSSEEKDPGLSSGMAYFVPPGPYGEWVSTLPEQNNTSSCPGLAAMDQAETKYSKGYATTGVLFCLCSRHEMVQLKAAGDLNKGEKHGCGDYMVMYSQQETGSSLERVLVYDITCQWFKKFFQRILNLPNTVSFDT</sequence>
<protein>
    <recommendedName>
        <fullName evidence="2">CxC2-like cysteine cluster KDZ transposase-associated domain-containing protein</fullName>
    </recommendedName>
</protein>
<name>A0ABR3EK73_9AGAR</name>
<dbReference type="Pfam" id="PF18803">
    <property type="entry name" value="CxC2"/>
    <property type="match status" value="1"/>
</dbReference>
<feature type="region of interest" description="Disordered" evidence="1">
    <location>
        <begin position="126"/>
        <end position="151"/>
    </location>
</feature>
<feature type="domain" description="CxC2-like cysteine cluster KDZ transposase-associated" evidence="2">
    <location>
        <begin position="2"/>
        <end position="66"/>
    </location>
</feature>
<dbReference type="InterPro" id="IPR041457">
    <property type="entry name" value="CxC2_KDZ-assoc"/>
</dbReference>
<accession>A0ABR3EK73</accession>
<feature type="non-terminal residue" evidence="3">
    <location>
        <position position="275"/>
    </location>
</feature>
<organism evidence="3 4">
    <name type="scientific">Marasmius crinis-equi</name>
    <dbReference type="NCBI Taxonomy" id="585013"/>
    <lineage>
        <taxon>Eukaryota</taxon>
        <taxon>Fungi</taxon>
        <taxon>Dikarya</taxon>
        <taxon>Basidiomycota</taxon>
        <taxon>Agaricomycotina</taxon>
        <taxon>Agaricomycetes</taxon>
        <taxon>Agaricomycetidae</taxon>
        <taxon>Agaricales</taxon>
        <taxon>Marasmiineae</taxon>
        <taxon>Marasmiaceae</taxon>
        <taxon>Marasmius</taxon>
    </lineage>
</organism>
<comment type="caution">
    <text evidence="3">The sequence shown here is derived from an EMBL/GenBank/DDBJ whole genome shotgun (WGS) entry which is preliminary data.</text>
</comment>
<evidence type="ECO:0000256" key="1">
    <source>
        <dbReference type="SAM" id="MobiDB-lite"/>
    </source>
</evidence>